<dbReference type="GO" id="GO:0080120">
    <property type="term" value="P:CAAX-box protein maturation"/>
    <property type="evidence" value="ECO:0007669"/>
    <property type="project" value="UniProtKB-ARBA"/>
</dbReference>
<evidence type="ECO:0000259" key="2">
    <source>
        <dbReference type="Pfam" id="PF02517"/>
    </source>
</evidence>
<keyword evidence="3" id="KW-0378">Hydrolase</keyword>
<keyword evidence="1" id="KW-1133">Transmembrane helix</keyword>
<proteinExistence type="predicted"/>
<evidence type="ECO:0000256" key="1">
    <source>
        <dbReference type="SAM" id="Phobius"/>
    </source>
</evidence>
<comment type="caution">
    <text evidence="3">The sequence shown here is derived from an EMBL/GenBank/DDBJ whole genome shotgun (WGS) entry which is preliminary data.</text>
</comment>
<dbReference type="GO" id="GO:0004175">
    <property type="term" value="F:endopeptidase activity"/>
    <property type="evidence" value="ECO:0007669"/>
    <property type="project" value="UniProtKB-ARBA"/>
</dbReference>
<feature type="domain" description="CAAX prenyl protease 2/Lysostaphin resistance protein A-like" evidence="2">
    <location>
        <begin position="3"/>
        <end position="88"/>
    </location>
</feature>
<name>A0A941GGZ3_NIACI</name>
<gene>
    <name evidence="3" type="ORF">KD144_22615</name>
</gene>
<keyword evidence="3" id="KW-0482">Metalloprotease</keyword>
<dbReference type="Pfam" id="PF02517">
    <property type="entry name" value="Rce1-like"/>
    <property type="match status" value="1"/>
</dbReference>
<dbReference type="AlphaFoldDB" id="A0A941GGZ3"/>
<accession>A0A941GGZ3</accession>
<dbReference type="EMBL" id="JAGTPX010000037">
    <property type="protein sequence ID" value="MBR8672337.1"/>
    <property type="molecule type" value="Genomic_DNA"/>
</dbReference>
<dbReference type="PANTHER" id="PTHR36435">
    <property type="entry name" value="SLR1288 PROTEIN"/>
    <property type="match status" value="1"/>
</dbReference>
<keyword evidence="1" id="KW-0812">Transmembrane</keyword>
<sequence length="159" mass="18193">MSILSIFTLVLIAPIIEEFIFRGYLFNKWSESLGIYKAMFITSGLFALIHLNNNFLGLFISSLFFCIIYVKTRSLLVSIVCHVLNNLISSFGEFQSFFSKAEESSQNNFSGFMNFISDLQSNLNSFIILAVILLIAILILFIKFIPKEKNQFPYVNNLD</sequence>
<feature type="transmembrane region" description="Helical" evidence="1">
    <location>
        <begin position="45"/>
        <end position="70"/>
    </location>
</feature>
<protein>
    <submittedName>
        <fullName evidence="3">CPBP family intramembrane metalloprotease</fullName>
    </submittedName>
</protein>
<evidence type="ECO:0000313" key="3">
    <source>
        <dbReference type="EMBL" id="MBR8672337.1"/>
    </source>
</evidence>
<dbReference type="GO" id="GO:0008237">
    <property type="term" value="F:metallopeptidase activity"/>
    <property type="evidence" value="ECO:0007669"/>
    <property type="project" value="UniProtKB-KW"/>
</dbReference>
<dbReference type="RefSeq" id="WP_212121613.1">
    <property type="nucleotide sequence ID" value="NZ_JAGTPX020000035.1"/>
</dbReference>
<keyword evidence="1" id="KW-0472">Membrane</keyword>
<keyword evidence="3" id="KW-0645">Protease</keyword>
<dbReference type="InterPro" id="IPR052710">
    <property type="entry name" value="CAAX_protease"/>
</dbReference>
<organism evidence="3">
    <name type="scientific">Niallia circulans</name>
    <name type="common">Bacillus circulans</name>
    <dbReference type="NCBI Taxonomy" id="1397"/>
    <lineage>
        <taxon>Bacteria</taxon>
        <taxon>Bacillati</taxon>
        <taxon>Bacillota</taxon>
        <taxon>Bacilli</taxon>
        <taxon>Bacillales</taxon>
        <taxon>Bacillaceae</taxon>
        <taxon>Niallia</taxon>
    </lineage>
</organism>
<dbReference type="PANTHER" id="PTHR36435:SF1">
    <property type="entry name" value="CAAX AMINO TERMINAL PROTEASE FAMILY PROTEIN"/>
    <property type="match status" value="1"/>
</dbReference>
<feature type="transmembrane region" description="Helical" evidence="1">
    <location>
        <begin position="6"/>
        <end position="25"/>
    </location>
</feature>
<reference evidence="3" key="1">
    <citation type="submission" date="2021-04" db="EMBL/GenBank/DDBJ databases">
        <title>Genomic analysis of electroactive and textile dye degrading Bacillus circulans strain: DC10 isolated from constructed wetland-microbial fuel cells treating textile dye wastewaters.</title>
        <authorList>
            <person name="Patel D.U."/>
            <person name="Desai C.R."/>
        </authorList>
    </citation>
    <scope>NUCLEOTIDE SEQUENCE</scope>
    <source>
        <strain evidence="3">DC10</strain>
    </source>
</reference>
<feature type="transmembrane region" description="Helical" evidence="1">
    <location>
        <begin position="123"/>
        <end position="142"/>
    </location>
</feature>
<dbReference type="InterPro" id="IPR003675">
    <property type="entry name" value="Rce1/LyrA-like_dom"/>
</dbReference>